<comment type="similarity">
    <text evidence="2">Belongs to the XPC family.</text>
</comment>
<feature type="domain" description="Rad4 beta-hairpin" evidence="8">
    <location>
        <begin position="120"/>
        <end position="183"/>
    </location>
</feature>
<comment type="caution">
    <text evidence="10">The sequence shown here is derived from an EMBL/GenBank/DDBJ whole genome shotgun (WGS) entry which is preliminary data.</text>
</comment>
<organism evidence="10 11">
    <name type="scientific">Myriangium duriaei CBS 260.36</name>
    <dbReference type="NCBI Taxonomy" id="1168546"/>
    <lineage>
        <taxon>Eukaryota</taxon>
        <taxon>Fungi</taxon>
        <taxon>Dikarya</taxon>
        <taxon>Ascomycota</taxon>
        <taxon>Pezizomycotina</taxon>
        <taxon>Dothideomycetes</taxon>
        <taxon>Dothideomycetidae</taxon>
        <taxon>Myriangiales</taxon>
        <taxon>Myriangiaceae</taxon>
        <taxon>Myriangium</taxon>
    </lineage>
</organism>
<keyword evidence="3" id="KW-0227">DNA damage</keyword>
<evidence type="ECO:0000259" key="9">
    <source>
        <dbReference type="SMART" id="SM01032"/>
    </source>
</evidence>
<dbReference type="InterPro" id="IPR018326">
    <property type="entry name" value="Rad4_beta-hairpin_dom1"/>
</dbReference>
<evidence type="ECO:0000259" key="8">
    <source>
        <dbReference type="SMART" id="SM01031"/>
    </source>
</evidence>
<keyword evidence="5" id="KW-0539">Nucleus</keyword>
<feature type="compositionally biased region" description="Basic and acidic residues" evidence="6">
    <location>
        <begin position="55"/>
        <end position="64"/>
    </location>
</feature>
<comment type="subcellular location">
    <subcellularLocation>
        <location evidence="1">Nucleus</location>
    </subcellularLocation>
</comment>
<name>A0A9P4J4B3_9PEZI</name>
<dbReference type="GO" id="GO:0006298">
    <property type="term" value="P:mismatch repair"/>
    <property type="evidence" value="ECO:0007669"/>
    <property type="project" value="TreeGrafter"/>
</dbReference>
<gene>
    <name evidence="10" type="ORF">K461DRAFT_279656</name>
</gene>
<evidence type="ECO:0000313" key="10">
    <source>
        <dbReference type="EMBL" id="KAF2152119.1"/>
    </source>
</evidence>
<dbReference type="InterPro" id="IPR042488">
    <property type="entry name" value="Rad4_BHD3_sf"/>
</dbReference>
<keyword evidence="4" id="KW-0234">DNA repair</keyword>
<dbReference type="FunFam" id="3.30.70.2460:FF:000001">
    <property type="entry name" value="DNA repair protein Rad4 family"/>
    <property type="match status" value="1"/>
</dbReference>
<feature type="compositionally biased region" description="Acidic residues" evidence="6">
    <location>
        <begin position="555"/>
        <end position="564"/>
    </location>
</feature>
<dbReference type="Pfam" id="PF10404">
    <property type="entry name" value="BHD_2"/>
    <property type="match status" value="1"/>
</dbReference>
<evidence type="ECO:0000256" key="3">
    <source>
        <dbReference type="ARBA" id="ARBA00022763"/>
    </source>
</evidence>
<feature type="region of interest" description="Disordered" evidence="6">
    <location>
        <begin position="390"/>
        <end position="579"/>
    </location>
</feature>
<feature type="domain" description="Rad4 beta-hairpin" evidence="9">
    <location>
        <begin position="191"/>
        <end position="265"/>
    </location>
</feature>
<feature type="compositionally biased region" description="Basic and acidic residues" evidence="6">
    <location>
        <begin position="390"/>
        <end position="417"/>
    </location>
</feature>
<dbReference type="Proteomes" id="UP000799439">
    <property type="component" value="Unassembled WGS sequence"/>
</dbReference>
<dbReference type="InterPro" id="IPR004583">
    <property type="entry name" value="DNA_repair_Rad4"/>
</dbReference>
<feature type="domain" description="Rad4 beta-hairpin" evidence="7">
    <location>
        <begin position="61"/>
        <end position="118"/>
    </location>
</feature>
<dbReference type="PANTHER" id="PTHR12135">
    <property type="entry name" value="DNA REPAIR PROTEIN XP-C / RAD4"/>
    <property type="match status" value="1"/>
</dbReference>
<evidence type="ECO:0000256" key="6">
    <source>
        <dbReference type="SAM" id="MobiDB-lite"/>
    </source>
</evidence>
<dbReference type="GO" id="GO:0000111">
    <property type="term" value="C:nucleotide-excision repair factor 2 complex"/>
    <property type="evidence" value="ECO:0007669"/>
    <property type="project" value="TreeGrafter"/>
</dbReference>
<dbReference type="GO" id="GO:0006289">
    <property type="term" value="P:nucleotide-excision repair"/>
    <property type="evidence" value="ECO:0007669"/>
    <property type="project" value="InterPro"/>
</dbReference>
<dbReference type="GO" id="GO:0003697">
    <property type="term" value="F:single-stranded DNA binding"/>
    <property type="evidence" value="ECO:0007669"/>
    <property type="project" value="TreeGrafter"/>
</dbReference>
<dbReference type="OrthoDB" id="300780at2759"/>
<dbReference type="GO" id="GO:0071942">
    <property type="term" value="C:XPC complex"/>
    <property type="evidence" value="ECO:0007669"/>
    <property type="project" value="TreeGrafter"/>
</dbReference>
<dbReference type="Gene3D" id="3.30.70.2460">
    <property type="entry name" value="Rad4, beta-hairpin domain BHD3"/>
    <property type="match status" value="1"/>
</dbReference>
<dbReference type="SMART" id="SM01031">
    <property type="entry name" value="BHD_2"/>
    <property type="match status" value="1"/>
</dbReference>
<dbReference type="SMART" id="SM01032">
    <property type="entry name" value="BHD_3"/>
    <property type="match status" value="1"/>
</dbReference>
<reference evidence="10" key="1">
    <citation type="journal article" date="2020" name="Stud. Mycol.">
        <title>101 Dothideomycetes genomes: a test case for predicting lifestyles and emergence of pathogens.</title>
        <authorList>
            <person name="Haridas S."/>
            <person name="Albert R."/>
            <person name="Binder M."/>
            <person name="Bloem J."/>
            <person name="Labutti K."/>
            <person name="Salamov A."/>
            <person name="Andreopoulos B."/>
            <person name="Baker S."/>
            <person name="Barry K."/>
            <person name="Bills G."/>
            <person name="Bluhm B."/>
            <person name="Cannon C."/>
            <person name="Castanera R."/>
            <person name="Culley D."/>
            <person name="Daum C."/>
            <person name="Ezra D."/>
            <person name="Gonzalez J."/>
            <person name="Henrissat B."/>
            <person name="Kuo A."/>
            <person name="Liang C."/>
            <person name="Lipzen A."/>
            <person name="Lutzoni F."/>
            <person name="Magnuson J."/>
            <person name="Mondo S."/>
            <person name="Nolan M."/>
            <person name="Ohm R."/>
            <person name="Pangilinan J."/>
            <person name="Park H.-J."/>
            <person name="Ramirez L."/>
            <person name="Alfaro M."/>
            <person name="Sun H."/>
            <person name="Tritt A."/>
            <person name="Yoshinaga Y."/>
            <person name="Zwiers L.-H."/>
            <person name="Turgeon B."/>
            <person name="Goodwin S."/>
            <person name="Spatafora J."/>
            <person name="Crous P."/>
            <person name="Grigoriev I."/>
        </authorList>
    </citation>
    <scope>NUCLEOTIDE SEQUENCE</scope>
    <source>
        <strain evidence="10">CBS 260.36</strain>
    </source>
</reference>
<dbReference type="GO" id="GO:0005737">
    <property type="term" value="C:cytoplasm"/>
    <property type="evidence" value="ECO:0007669"/>
    <property type="project" value="TreeGrafter"/>
</dbReference>
<proteinExistence type="inferred from homology"/>
<keyword evidence="11" id="KW-1185">Reference proteome</keyword>
<evidence type="ECO:0000256" key="1">
    <source>
        <dbReference type="ARBA" id="ARBA00004123"/>
    </source>
</evidence>
<feature type="compositionally biased region" description="Polar residues" evidence="6">
    <location>
        <begin position="525"/>
        <end position="535"/>
    </location>
</feature>
<dbReference type="SMART" id="SM01030">
    <property type="entry name" value="BHD_1"/>
    <property type="match status" value="1"/>
</dbReference>
<dbReference type="Gene3D" id="3.30.60.290">
    <property type="entry name" value="Rad4, beta-hairpin domain BHD2"/>
    <property type="match status" value="1"/>
</dbReference>
<sequence>MPIEKVKVHNKKGKVVKYEEYDWFKTVISAFVRLDDKRTSADDVEDTTDLQPFRPENEKGKPEAESLQWYKQSAEFVLERHLRREEAILPTAKPVRTFAVGKGDKVTDEPVFKRADVVACKTAESWHKEGREIKIGEQPMKLVPMRAVTMMRKREMEEVERETGEKAKQGLFSRTQTDWIIPPPIGEDREIPRNAFGNIDVYVPSMVPEGAIHIRLKGTARICRDLGISHAEACTGFEFGKRMAIPVITGVVVAKENKQAVVEAWREREAERQRKEDKKRTEQCLTLWRKFCSGLRIMERMKKEYADTGREEDINPFVRKEKEGRAAAVRDVDGNVAMVEDESALGGGFLREGEDEGAFGEDEVEEKATELDLDGGGFMVEDQEHTSVAEVRPDITDGEAHKPLSLKATHDNLKRFSYDGMSTDGNDNEHGSPPPAVNTNLPASTKKQDKKPTPRRGRPSKQATTPNGIKDESDSDHSDFKTKLSKAQPSRRTPRSTKATPTAKRPAKSNTKTPTTRGSAARKNQPMTKSRYFSTGESDGGGDEEDESSALSDLGNDDDGEEVEVVTPRRTTARTRGRK</sequence>
<feature type="compositionally biased region" description="Polar residues" evidence="6">
    <location>
        <begin position="508"/>
        <end position="518"/>
    </location>
</feature>
<evidence type="ECO:0000259" key="7">
    <source>
        <dbReference type="SMART" id="SM01030"/>
    </source>
</evidence>
<protein>
    <submittedName>
        <fullName evidence="10">Rad4-domain-containing protein</fullName>
    </submittedName>
</protein>
<dbReference type="InterPro" id="IPR018327">
    <property type="entry name" value="BHD_2"/>
</dbReference>
<dbReference type="Pfam" id="PF10403">
    <property type="entry name" value="BHD_1"/>
    <property type="match status" value="1"/>
</dbReference>
<dbReference type="PANTHER" id="PTHR12135:SF2">
    <property type="entry name" value="DNA REPAIR PROTEIN RAD34"/>
    <property type="match status" value="1"/>
</dbReference>
<dbReference type="Pfam" id="PF10405">
    <property type="entry name" value="BHD_3"/>
    <property type="match status" value="1"/>
</dbReference>
<dbReference type="GO" id="GO:0003684">
    <property type="term" value="F:damaged DNA binding"/>
    <property type="evidence" value="ECO:0007669"/>
    <property type="project" value="InterPro"/>
</dbReference>
<evidence type="ECO:0000313" key="11">
    <source>
        <dbReference type="Proteomes" id="UP000799439"/>
    </source>
</evidence>
<dbReference type="EMBL" id="ML996087">
    <property type="protein sequence ID" value="KAF2152119.1"/>
    <property type="molecule type" value="Genomic_DNA"/>
</dbReference>
<feature type="compositionally biased region" description="Polar residues" evidence="6">
    <location>
        <begin position="485"/>
        <end position="500"/>
    </location>
</feature>
<evidence type="ECO:0000256" key="4">
    <source>
        <dbReference type="ARBA" id="ARBA00023204"/>
    </source>
</evidence>
<evidence type="ECO:0000256" key="5">
    <source>
        <dbReference type="ARBA" id="ARBA00023242"/>
    </source>
</evidence>
<evidence type="ECO:0000256" key="2">
    <source>
        <dbReference type="ARBA" id="ARBA00009525"/>
    </source>
</evidence>
<dbReference type="Gene3D" id="2.20.20.110">
    <property type="entry name" value="Rad4, beta-hairpin domain BHD1"/>
    <property type="match status" value="1"/>
</dbReference>
<accession>A0A9P4J4B3</accession>
<dbReference type="InterPro" id="IPR018328">
    <property type="entry name" value="Rad4_beta-hairpin_dom3"/>
</dbReference>
<dbReference type="AlphaFoldDB" id="A0A9P4J4B3"/>
<feature type="region of interest" description="Disordered" evidence="6">
    <location>
        <begin position="41"/>
        <end position="65"/>
    </location>
</feature>
<feature type="compositionally biased region" description="Basic and acidic residues" evidence="6">
    <location>
        <begin position="469"/>
        <end position="482"/>
    </location>
</feature>